<feature type="domain" description="DUF306" evidence="2">
    <location>
        <begin position="270"/>
        <end position="372"/>
    </location>
</feature>
<feature type="chain" id="PRO_5010561227" description="DUF306 domain-containing protein" evidence="1">
    <location>
        <begin position="23"/>
        <end position="378"/>
    </location>
</feature>
<evidence type="ECO:0000256" key="1">
    <source>
        <dbReference type="SAM" id="SignalP"/>
    </source>
</evidence>
<dbReference type="Gene3D" id="2.40.128.270">
    <property type="match status" value="1"/>
</dbReference>
<proteinExistence type="predicted"/>
<dbReference type="AlphaFoldDB" id="A0A1S8DEN1"/>
<dbReference type="PANTHER" id="PTHR38013">
    <property type="entry name" value="GLYCOPROTEIN/POLYSACCHARIDE METABOLISM"/>
    <property type="match status" value="1"/>
</dbReference>
<comment type="caution">
    <text evidence="3">The sequence shown here is derived from an EMBL/GenBank/DDBJ whole genome shotgun (WGS) entry which is preliminary data.</text>
</comment>
<dbReference type="RefSeq" id="WP_090475194.1">
    <property type="nucleotide sequence ID" value="NZ_FOUD01000015.1"/>
</dbReference>
<name>A0A1S8DEN1_9GAMM</name>
<keyword evidence="1" id="KW-0732">Signal</keyword>
<protein>
    <recommendedName>
        <fullName evidence="2">DUF306 domain-containing protein</fullName>
    </recommendedName>
</protein>
<dbReference type="Pfam" id="PF03724">
    <property type="entry name" value="META"/>
    <property type="match status" value="1"/>
</dbReference>
<organism evidence="3 4">
    <name type="scientific">Halopseudomonas pachastrellae</name>
    <dbReference type="NCBI Taxonomy" id="254161"/>
    <lineage>
        <taxon>Bacteria</taxon>
        <taxon>Pseudomonadati</taxon>
        <taxon>Pseudomonadota</taxon>
        <taxon>Gammaproteobacteria</taxon>
        <taxon>Pseudomonadales</taxon>
        <taxon>Pseudomonadaceae</taxon>
        <taxon>Halopseudomonas</taxon>
    </lineage>
</organism>
<reference evidence="3 4" key="1">
    <citation type="submission" date="2017-01" db="EMBL/GenBank/DDBJ databases">
        <title>Draft genome sequence of Pseudomonas pachastrellae type strain CCUG 46540T from a deep sea.</title>
        <authorList>
            <person name="Gomila M."/>
            <person name="Mulet M."/>
            <person name="Lalucat J."/>
            <person name="Garcia-Valdes E."/>
        </authorList>
    </citation>
    <scope>NUCLEOTIDE SEQUENCE [LARGE SCALE GENOMIC DNA]</scope>
    <source>
        <strain evidence="3 4">CCUG 46540</strain>
    </source>
</reference>
<sequence>MPKVPSRYLLPIALSAALGACANNSSQPESATDEAELQEEQVMPQTRLVTGSIGYRERIALPPGSVAQVKLSDVSRADAPAAVLAEQTITLIGTQVPVPFELDVEPRMFDARMRYSVSAQIRSADGALLWTTDTSNPIDVSQRVNNLGLLNMVKVSGRVADDAQIVDASALLPLQASGNEPGWTLEMDTQRIALNRQGETATQLTPTPSATMDGQTYQFDATNQSNQLRVEVTPQLCRDSMTGMPHPYRVTVHSGDTRLEGCGGAAQSLLTAHPWQVVSINGNAVDTEHPASLQFNPDGLFGGKGACNQFTSNYQLTGEGLSVKAVAATMRACLEPLMQQDQQMFDLLQHLQRFDLDEQGNLLLISSDDRRIVAKPQE</sequence>
<dbReference type="PROSITE" id="PS51257">
    <property type="entry name" value="PROKAR_LIPOPROTEIN"/>
    <property type="match status" value="1"/>
</dbReference>
<dbReference type="PANTHER" id="PTHR38013:SF1">
    <property type="entry name" value="GLYCOPROTEIN_POLYSACCHARIDE METABOLISM"/>
    <property type="match status" value="1"/>
</dbReference>
<evidence type="ECO:0000259" key="2">
    <source>
        <dbReference type="Pfam" id="PF03724"/>
    </source>
</evidence>
<accession>A0A1S8DEN1</accession>
<dbReference type="STRING" id="254161.SAMN05216256_11566"/>
<dbReference type="Proteomes" id="UP000242847">
    <property type="component" value="Unassembled WGS sequence"/>
</dbReference>
<dbReference type="InterPro" id="IPR038670">
    <property type="entry name" value="HslJ-like_sf"/>
</dbReference>
<feature type="signal peptide" evidence="1">
    <location>
        <begin position="1"/>
        <end position="22"/>
    </location>
</feature>
<gene>
    <name evidence="3" type="ORF">BXT89_10565</name>
</gene>
<dbReference type="InterPro" id="IPR005184">
    <property type="entry name" value="DUF306_Meta_HslJ"/>
</dbReference>
<dbReference type="EMBL" id="MUBC01000020">
    <property type="protein sequence ID" value="ONM43898.1"/>
    <property type="molecule type" value="Genomic_DNA"/>
</dbReference>
<evidence type="ECO:0000313" key="3">
    <source>
        <dbReference type="EMBL" id="ONM43898.1"/>
    </source>
</evidence>
<dbReference type="InterPro" id="IPR053196">
    <property type="entry name" value="Lipoprotein_YbaY-like"/>
</dbReference>
<dbReference type="OrthoDB" id="5348860at2"/>
<dbReference type="InterPro" id="IPR039366">
    <property type="entry name" value="Pilotin"/>
</dbReference>
<keyword evidence="4" id="KW-1185">Reference proteome</keyword>
<dbReference type="Pfam" id="PF09619">
    <property type="entry name" value="YscW"/>
    <property type="match status" value="1"/>
</dbReference>
<evidence type="ECO:0000313" key="4">
    <source>
        <dbReference type="Proteomes" id="UP000242847"/>
    </source>
</evidence>